<name>A0A392Q7Y8_9FABA</name>
<keyword evidence="3" id="KW-1185">Reference proteome</keyword>
<feature type="region of interest" description="Disordered" evidence="1">
    <location>
        <begin position="1"/>
        <end position="29"/>
    </location>
</feature>
<dbReference type="AlphaFoldDB" id="A0A392Q7Y8"/>
<sequence length="29" mass="3125">GKGKKKNKSAAQQFKNKSAAQQMAKSCLD</sequence>
<evidence type="ECO:0000313" key="2">
    <source>
        <dbReference type="EMBL" id="MCI20254.1"/>
    </source>
</evidence>
<feature type="compositionally biased region" description="Polar residues" evidence="1">
    <location>
        <begin position="9"/>
        <end position="29"/>
    </location>
</feature>
<accession>A0A392Q7Y8</accession>
<reference evidence="2 3" key="1">
    <citation type="journal article" date="2018" name="Front. Plant Sci.">
        <title>Red Clover (Trifolium pratense) and Zigzag Clover (T. medium) - A Picture of Genomic Similarities and Differences.</title>
        <authorList>
            <person name="Dluhosova J."/>
            <person name="Istvanek J."/>
            <person name="Nedelnik J."/>
            <person name="Repkova J."/>
        </authorList>
    </citation>
    <scope>NUCLEOTIDE SEQUENCE [LARGE SCALE GENOMIC DNA]</scope>
    <source>
        <strain evidence="3">cv. 10/8</strain>
        <tissue evidence="2">Leaf</tissue>
    </source>
</reference>
<evidence type="ECO:0000256" key="1">
    <source>
        <dbReference type="SAM" id="MobiDB-lite"/>
    </source>
</evidence>
<proteinExistence type="predicted"/>
<dbReference type="Proteomes" id="UP000265520">
    <property type="component" value="Unassembled WGS sequence"/>
</dbReference>
<organism evidence="2 3">
    <name type="scientific">Trifolium medium</name>
    <dbReference type="NCBI Taxonomy" id="97028"/>
    <lineage>
        <taxon>Eukaryota</taxon>
        <taxon>Viridiplantae</taxon>
        <taxon>Streptophyta</taxon>
        <taxon>Embryophyta</taxon>
        <taxon>Tracheophyta</taxon>
        <taxon>Spermatophyta</taxon>
        <taxon>Magnoliopsida</taxon>
        <taxon>eudicotyledons</taxon>
        <taxon>Gunneridae</taxon>
        <taxon>Pentapetalae</taxon>
        <taxon>rosids</taxon>
        <taxon>fabids</taxon>
        <taxon>Fabales</taxon>
        <taxon>Fabaceae</taxon>
        <taxon>Papilionoideae</taxon>
        <taxon>50 kb inversion clade</taxon>
        <taxon>NPAAA clade</taxon>
        <taxon>Hologalegina</taxon>
        <taxon>IRL clade</taxon>
        <taxon>Trifolieae</taxon>
        <taxon>Trifolium</taxon>
    </lineage>
</organism>
<protein>
    <submittedName>
        <fullName evidence="2">Uncharacterized protein</fullName>
    </submittedName>
</protein>
<evidence type="ECO:0000313" key="3">
    <source>
        <dbReference type="Proteomes" id="UP000265520"/>
    </source>
</evidence>
<feature type="non-terminal residue" evidence="2">
    <location>
        <position position="1"/>
    </location>
</feature>
<comment type="caution">
    <text evidence="2">The sequence shown here is derived from an EMBL/GenBank/DDBJ whole genome shotgun (WGS) entry which is preliminary data.</text>
</comment>
<dbReference type="EMBL" id="LXQA010118979">
    <property type="protein sequence ID" value="MCI20254.1"/>
    <property type="molecule type" value="Genomic_DNA"/>
</dbReference>